<feature type="chain" id="PRO_5034293287" description="Glycoside hydrolase family 88 protein" evidence="4">
    <location>
        <begin position="21"/>
        <end position="431"/>
    </location>
</feature>
<accession>A0A8H7Y2Z0</accession>
<keyword evidence="1" id="KW-0378">Hydrolase</keyword>
<dbReference type="SUPFAM" id="SSF48208">
    <property type="entry name" value="Six-hairpin glycosidases"/>
    <property type="match status" value="1"/>
</dbReference>
<organism evidence="5">
    <name type="scientific">Psilocybe cubensis</name>
    <name type="common">Psychedelic mushroom</name>
    <name type="synonym">Stropharia cubensis</name>
    <dbReference type="NCBI Taxonomy" id="181762"/>
    <lineage>
        <taxon>Eukaryota</taxon>
        <taxon>Fungi</taxon>
        <taxon>Dikarya</taxon>
        <taxon>Basidiomycota</taxon>
        <taxon>Agaricomycotina</taxon>
        <taxon>Agaricomycetes</taxon>
        <taxon>Agaricomycetidae</taxon>
        <taxon>Agaricales</taxon>
        <taxon>Agaricineae</taxon>
        <taxon>Strophariaceae</taxon>
        <taxon>Psilocybe</taxon>
    </lineage>
</organism>
<feature type="signal peptide" evidence="4">
    <location>
        <begin position="1"/>
        <end position="20"/>
    </location>
</feature>
<feature type="compositionally biased region" description="Polar residues" evidence="3">
    <location>
        <begin position="404"/>
        <end position="424"/>
    </location>
</feature>
<proteinExistence type="inferred from homology"/>
<dbReference type="PANTHER" id="PTHR36845:SF1">
    <property type="entry name" value="HYDROLASE, PUTATIVE (AFU_ORTHOLOGUE AFUA_7G05090)-RELATED"/>
    <property type="match status" value="1"/>
</dbReference>
<evidence type="ECO:0000256" key="2">
    <source>
        <dbReference type="ARBA" id="ARBA00038358"/>
    </source>
</evidence>
<dbReference type="InterPro" id="IPR052369">
    <property type="entry name" value="UG_Glycosaminoglycan_Hydrolase"/>
</dbReference>
<comment type="similarity">
    <text evidence="2">Belongs to the glycosyl hydrolase 88 family.</text>
</comment>
<keyword evidence="4" id="KW-0732">Signal</keyword>
<reference evidence="5" key="1">
    <citation type="submission" date="2021-02" db="EMBL/GenBank/DDBJ databases">
        <title>Psilocybe cubensis genome.</title>
        <authorList>
            <person name="Mckernan K.J."/>
            <person name="Crawford S."/>
            <person name="Trippe A."/>
            <person name="Kane L.T."/>
            <person name="Mclaughlin S."/>
        </authorList>
    </citation>
    <scope>NUCLEOTIDE SEQUENCE [LARGE SCALE GENOMIC DNA]</scope>
    <source>
        <strain evidence="5">MGC-MH-2018</strain>
    </source>
</reference>
<dbReference type="EMBL" id="JAFIQS010000003">
    <property type="protein sequence ID" value="KAG5171507.1"/>
    <property type="molecule type" value="Genomic_DNA"/>
</dbReference>
<comment type="caution">
    <text evidence="5">The sequence shown here is derived from an EMBL/GenBank/DDBJ whole genome shotgun (WGS) entry which is preliminary data.</text>
</comment>
<name>A0A8H7Y2Z0_PSICU</name>
<dbReference type="PANTHER" id="PTHR36845">
    <property type="entry name" value="HYDROLASE, PUTATIVE (AFU_ORTHOLOGUE AFUA_7G05090)-RELATED"/>
    <property type="match status" value="1"/>
</dbReference>
<evidence type="ECO:0000256" key="4">
    <source>
        <dbReference type="SAM" id="SignalP"/>
    </source>
</evidence>
<evidence type="ECO:0000313" key="5">
    <source>
        <dbReference type="EMBL" id="KAG5171507.1"/>
    </source>
</evidence>
<evidence type="ECO:0000256" key="3">
    <source>
        <dbReference type="SAM" id="MobiDB-lite"/>
    </source>
</evidence>
<dbReference type="AlphaFoldDB" id="A0A8H7Y2Z0"/>
<gene>
    <name evidence="5" type="ORF">JR316_003594</name>
</gene>
<protein>
    <recommendedName>
        <fullName evidence="6">Glycoside hydrolase family 88 protein</fullName>
    </recommendedName>
</protein>
<evidence type="ECO:0008006" key="6">
    <source>
        <dbReference type="Google" id="ProtNLM"/>
    </source>
</evidence>
<sequence length="431" mass="46957">MLPKFSIIFGFLSVSPLSQAILPSELFSSDIPTKVLATFKALPKPVQYPQYTDTGPGKWLYFSPNTWTSGFFPVTGYALNTRKQLCGATPANGLNNADWLNLARSASNGLLSLNANNGIGHDVGFISYPFIEELVVNPTNQTAINAVNNFASMLAARFNPVVGCTRSWDTADPTDFQVIIDNMMNLEVLFHSADLTGNSTLRKIATTHADTTMANHIRDDGSTWHVVEYNSTTGLVIKKRTAQGFSDSSTWSRGQAWGIYGFANMYKFTNDTNYLDTSRRLATYFLNNIPSDGIVPWDFNAPLTPPPRPADSSAATIAATGLLLLAQQETTDSLKQQWIDGAFSILNNITTLAWRPSWQSLLSNGTVNIPANNSLTGIVYGDYYFIKAGNDLVSMGLTSCRDNVDSNSTASTSDRASSPVQSSGARRLSLF</sequence>
<dbReference type="OrthoDB" id="2317065at2759"/>
<evidence type="ECO:0000256" key="1">
    <source>
        <dbReference type="ARBA" id="ARBA00022801"/>
    </source>
</evidence>
<feature type="region of interest" description="Disordered" evidence="3">
    <location>
        <begin position="404"/>
        <end position="431"/>
    </location>
</feature>
<dbReference type="GO" id="GO:0052757">
    <property type="term" value="F:chondroitin hydrolase activity"/>
    <property type="evidence" value="ECO:0007669"/>
    <property type="project" value="TreeGrafter"/>
</dbReference>
<dbReference type="InterPro" id="IPR012341">
    <property type="entry name" value="6hp_glycosidase-like_sf"/>
</dbReference>
<dbReference type="GO" id="GO:0000272">
    <property type="term" value="P:polysaccharide catabolic process"/>
    <property type="evidence" value="ECO:0007669"/>
    <property type="project" value="TreeGrafter"/>
</dbReference>
<dbReference type="Gene3D" id="1.50.10.10">
    <property type="match status" value="1"/>
</dbReference>
<dbReference type="InterPro" id="IPR008928">
    <property type="entry name" value="6-hairpin_glycosidase_sf"/>
</dbReference>